<dbReference type="EMBL" id="VOOR01000031">
    <property type="protein sequence ID" value="TXB62369.1"/>
    <property type="molecule type" value="Genomic_DNA"/>
</dbReference>
<dbReference type="Proteomes" id="UP000321580">
    <property type="component" value="Unassembled WGS sequence"/>
</dbReference>
<keyword evidence="1" id="KW-0472">Membrane</keyword>
<dbReference type="OrthoDB" id="1115707at2"/>
<feature type="transmembrane region" description="Helical" evidence="1">
    <location>
        <begin position="18"/>
        <end position="34"/>
    </location>
</feature>
<protein>
    <submittedName>
        <fullName evidence="2">YbbR-like domain-containing protein</fullName>
    </submittedName>
</protein>
<reference evidence="2 3" key="1">
    <citation type="submission" date="2019-08" db="EMBL/GenBank/DDBJ databases">
        <title>Genome of Phaeodactylibacter luteus.</title>
        <authorList>
            <person name="Bowman J.P."/>
        </authorList>
    </citation>
    <scope>NUCLEOTIDE SEQUENCE [LARGE SCALE GENOMIC DNA]</scope>
    <source>
        <strain evidence="2 3">KCTC 42180</strain>
    </source>
</reference>
<evidence type="ECO:0000313" key="3">
    <source>
        <dbReference type="Proteomes" id="UP000321580"/>
    </source>
</evidence>
<gene>
    <name evidence="2" type="ORF">FRY97_14515</name>
</gene>
<name>A0A5C6RKE9_9BACT</name>
<dbReference type="Gene3D" id="2.170.120.40">
    <property type="entry name" value="YbbR-like domain"/>
    <property type="match status" value="1"/>
</dbReference>
<sequence length="328" mass="36574">MQRPKLNLQRFKIQGDRAILMACMGIALVFWLLIKLSQTYRAEKQVGFDIELPDHKTLAHLPPADFVASLEGTGWDLLLDHFRARRLTLTYDMQETNQLALGRGQLRTDIKARLYSNDIRIIEVNYDNLNLIAEPLAQKKVPVQLRQQLSFAPEHQLKGNILLTPDSVLLTGPKSLIEQYGSWPTDSLVLSGLEQSQARSLPLARPPVEVSCSPGTVTAEIEVEPFTEKSVYVPLVVRNAPDSLRVFPDKVTVTCKIGLSYYDQINSSGFQAEIDLKGVALNSAGNTIPIRLTRKPAFALSVYFTPKSAKFFFVEPADTLSLPAQPSE</sequence>
<keyword evidence="1" id="KW-0812">Transmembrane</keyword>
<dbReference type="InterPro" id="IPR053154">
    <property type="entry name" value="c-di-AMP_regulator"/>
</dbReference>
<keyword evidence="3" id="KW-1185">Reference proteome</keyword>
<proteinExistence type="predicted"/>
<keyword evidence="1" id="KW-1133">Transmembrane helix</keyword>
<evidence type="ECO:0000313" key="2">
    <source>
        <dbReference type="EMBL" id="TXB62369.1"/>
    </source>
</evidence>
<comment type="caution">
    <text evidence="2">The sequence shown here is derived from an EMBL/GenBank/DDBJ whole genome shotgun (WGS) entry which is preliminary data.</text>
</comment>
<dbReference type="RefSeq" id="WP_147168276.1">
    <property type="nucleotide sequence ID" value="NZ_VOOR01000031.1"/>
</dbReference>
<evidence type="ECO:0000256" key="1">
    <source>
        <dbReference type="SAM" id="Phobius"/>
    </source>
</evidence>
<organism evidence="2 3">
    <name type="scientific">Phaeodactylibacter luteus</name>
    <dbReference type="NCBI Taxonomy" id="1564516"/>
    <lineage>
        <taxon>Bacteria</taxon>
        <taxon>Pseudomonadati</taxon>
        <taxon>Bacteroidota</taxon>
        <taxon>Saprospiria</taxon>
        <taxon>Saprospirales</taxon>
        <taxon>Haliscomenobacteraceae</taxon>
        <taxon>Phaeodactylibacter</taxon>
    </lineage>
</organism>
<dbReference type="PANTHER" id="PTHR37804:SF1">
    <property type="entry name" value="CDAA REGULATORY PROTEIN CDAR"/>
    <property type="match status" value="1"/>
</dbReference>
<dbReference type="PANTHER" id="PTHR37804">
    <property type="entry name" value="CDAA REGULATORY PROTEIN CDAR"/>
    <property type="match status" value="1"/>
</dbReference>
<dbReference type="AlphaFoldDB" id="A0A5C6RKE9"/>
<accession>A0A5C6RKE9</accession>